<dbReference type="Pfam" id="PF17954">
    <property type="entry name" value="Pirin_C_2"/>
    <property type="match status" value="1"/>
</dbReference>
<evidence type="ECO:0000313" key="6">
    <source>
        <dbReference type="Proteomes" id="UP001595462"/>
    </source>
</evidence>
<evidence type="ECO:0000256" key="1">
    <source>
        <dbReference type="ARBA" id="ARBA00008416"/>
    </source>
</evidence>
<organism evidence="5 6">
    <name type="scientific">Salinisphaera aquimarina</name>
    <dbReference type="NCBI Taxonomy" id="2094031"/>
    <lineage>
        <taxon>Bacteria</taxon>
        <taxon>Pseudomonadati</taxon>
        <taxon>Pseudomonadota</taxon>
        <taxon>Gammaproteobacteria</taxon>
        <taxon>Salinisphaerales</taxon>
        <taxon>Salinisphaeraceae</taxon>
        <taxon>Salinisphaera</taxon>
    </lineage>
</organism>
<comment type="similarity">
    <text evidence="1 2">Belongs to the pirin family.</text>
</comment>
<dbReference type="InterPro" id="IPR011051">
    <property type="entry name" value="RmlC_Cupin_sf"/>
</dbReference>
<evidence type="ECO:0000259" key="3">
    <source>
        <dbReference type="Pfam" id="PF02678"/>
    </source>
</evidence>
<evidence type="ECO:0000256" key="2">
    <source>
        <dbReference type="RuleBase" id="RU003457"/>
    </source>
</evidence>
<dbReference type="InterPro" id="IPR012093">
    <property type="entry name" value="Pirin"/>
</dbReference>
<feature type="domain" description="Pirin N-terminal" evidence="3">
    <location>
        <begin position="11"/>
        <end position="119"/>
    </location>
</feature>
<dbReference type="Gene3D" id="2.60.120.10">
    <property type="entry name" value="Jelly Rolls"/>
    <property type="match status" value="2"/>
</dbReference>
<dbReference type="CDD" id="cd02910">
    <property type="entry name" value="cupin_Yhhw_N"/>
    <property type="match status" value="1"/>
</dbReference>
<dbReference type="SUPFAM" id="SSF51182">
    <property type="entry name" value="RmlC-like cupins"/>
    <property type="match status" value="1"/>
</dbReference>
<evidence type="ECO:0000259" key="4">
    <source>
        <dbReference type="Pfam" id="PF17954"/>
    </source>
</evidence>
<proteinExistence type="inferred from homology"/>
<feature type="domain" description="Quercetin 2,3-dioxygenase C-terminal cupin" evidence="4">
    <location>
        <begin position="147"/>
        <end position="231"/>
    </location>
</feature>
<dbReference type="PANTHER" id="PTHR43212:SF3">
    <property type="entry name" value="QUERCETIN 2,3-DIOXYGENASE"/>
    <property type="match status" value="1"/>
</dbReference>
<dbReference type="CDD" id="cd20311">
    <property type="entry name" value="cupin_Yhhw_C"/>
    <property type="match status" value="1"/>
</dbReference>
<keyword evidence="6" id="KW-1185">Reference proteome</keyword>
<evidence type="ECO:0000313" key="5">
    <source>
        <dbReference type="EMBL" id="MFC3104116.1"/>
    </source>
</evidence>
<protein>
    <submittedName>
        <fullName evidence="5">Pirin family protein</fullName>
    </submittedName>
</protein>
<accession>A0ABV7ERI6</accession>
<reference evidence="6" key="1">
    <citation type="journal article" date="2019" name="Int. J. Syst. Evol. Microbiol.">
        <title>The Global Catalogue of Microorganisms (GCM) 10K type strain sequencing project: providing services to taxonomists for standard genome sequencing and annotation.</title>
        <authorList>
            <consortium name="The Broad Institute Genomics Platform"/>
            <consortium name="The Broad Institute Genome Sequencing Center for Infectious Disease"/>
            <person name="Wu L."/>
            <person name="Ma J."/>
        </authorList>
    </citation>
    <scope>NUCLEOTIDE SEQUENCE [LARGE SCALE GENOMIC DNA]</scope>
    <source>
        <strain evidence="6">KCTC 52640</strain>
    </source>
</reference>
<dbReference type="RefSeq" id="WP_380688786.1">
    <property type="nucleotide sequence ID" value="NZ_JBHRSS010000003.1"/>
</dbReference>
<sequence>MIQLRPADERGAIDAGWLEGRYSFSFGDYHDPAHMGVSDLRVINDDYVAAGQGFPTHGHRDMEIITVVLEGEMAHKDSMGNGSTIRPGDIQVMSAGRGVTHSEYNASASERSHSLQIWLFPNARAIEPQYGQKHFSPDMLANRLQPVVSGDGRDQSLTISQDATLYRCRLDAGAQVVHHVDAPRCLWLQVIAGRVEVGDVELGAGDGARIDDVDTLTIKGVAEADLLLFDLRAA</sequence>
<dbReference type="PANTHER" id="PTHR43212">
    <property type="entry name" value="QUERCETIN 2,3-DIOXYGENASE"/>
    <property type="match status" value="1"/>
</dbReference>
<dbReference type="EMBL" id="JBHRSS010000003">
    <property type="protein sequence ID" value="MFC3104116.1"/>
    <property type="molecule type" value="Genomic_DNA"/>
</dbReference>
<gene>
    <name evidence="5" type="ORF">ACFOSU_09440</name>
</gene>
<dbReference type="InterPro" id="IPR041602">
    <property type="entry name" value="Quercetinase_C"/>
</dbReference>
<dbReference type="InterPro" id="IPR003829">
    <property type="entry name" value="Pirin_N_dom"/>
</dbReference>
<name>A0ABV7ERI6_9GAMM</name>
<dbReference type="PIRSF" id="PIRSF006232">
    <property type="entry name" value="Pirin"/>
    <property type="match status" value="1"/>
</dbReference>
<dbReference type="Proteomes" id="UP001595462">
    <property type="component" value="Unassembled WGS sequence"/>
</dbReference>
<comment type="caution">
    <text evidence="5">The sequence shown here is derived from an EMBL/GenBank/DDBJ whole genome shotgun (WGS) entry which is preliminary data.</text>
</comment>
<dbReference type="InterPro" id="IPR014710">
    <property type="entry name" value="RmlC-like_jellyroll"/>
</dbReference>
<dbReference type="Pfam" id="PF02678">
    <property type="entry name" value="Pirin"/>
    <property type="match status" value="1"/>
</dbReference>